<keyword evidence="2" id="KW-0813">Transport</keyword>
<reference evidence="9" key="1">
    <citation type="submission" date="2018-05" db="EMBL/GenBank/DDBJ databases">
        <authorList>
            <person name="Lanie J.A."/>
            <person name="Ng W.-L."/>
            <person name="Kazmierczak K.M."/>
            <person name="Andrzejewski T.M."/>
            <person name="Davidsen T.M."/>
            <person name="Wayne K.J."/>
            <person name="Tettelin H."/>
            <person name="Glass J.I."/>
            <person name="Rusch D."/>
            <person name="Podicherti R."/>
            <person name="Tsui H.-C.T."/>
            <person name="Winkler M.E."/>
        </authorList>
    </citation>
    <scope>NUCLEOTIDE SEQUENCE</scope>
</reference>
<dbReference type="GO" id="GO:0005886">
    <property type="term" value="C:plasma membrane"/>
    <property type="evidence" value="ECO:0007669"/>
    <property type="project" value="UniProtKB-SubCell"/>
</dbReference>
<dbReference type="InterPro" id="IPR035906">
    <property type="entry name" value="MetI-like_sf"/>
</dbReference>
<evidence type="ECO:0000259" key="8">
    <source>
        <dbReference type="PROSITE" id="PS50928"/>
    </source>
</evidence>
<keyword evidence="4 7" id="KW-0812">Transmembrane</keyword>
<evidence type="ECO:0000256" key="4">
    <source>
        <dbReference type="ARBA" id="ARBA00022692"/>
    </source>
</evidence>
<dbReference type="Pfam" id="PF19300">
    <property type="entry name" value="BPD_transp_1_N"/>
    <property type="match status" value="1"/>
</dbReference>
<organism evidence="9">
    <name type="scientific">marine metagenome</name>
    <dbReference type="NCBI Taxonomy" id="408172"/>
    <lineage>
        <taxon>unclassified sequences</taxon>
        <taxon>metagenomes</taxon>
        <taxon>ecological metagenomes</taxon>
    </lineage>
</organism>
<keyword evidence="5 7" id="KW-1133">Transmembrane helix</keyword>
<evidence type="ECO:0000256" key="1">
    <source>
        <dbReference type="ARBA" id="ARBA00004651"/>
    </source>
</evidence>
<dbReference type="PROSITE" id="PS50928">
    <property type="entry name" value="ABC_TM1"/>
    <property type="match status" value="1"/>
</dbReference>
<feature type="domain" description="ABC transmembrane type-1" evidence="8">
    <location>
        <begin position="101"/>
        <end position="310"/>
    </location>
</feature>
<accession>A0A382GXD8</accession>
<sequence>MQVYLIKRLMLFIPTMLLVFTLVFVILRVVPGDPAVAMLSGGAQTEKAFTQEDVDRLKAKLGTDRPLVVQYGDWIWGLTRLDFGTSFFYDQPIWDDIKDRFPITFELTVLALLMAGIVAIPLGVLSAIKQDSLPDYLGRIITIGGIAIPNFWIGILMVFFLANVFDWLPPLGYTDIWKDPWTNLQQLVFPALALAITHMAFVGRVTRSAALEVIREDYIRTARSKGLSEKIVIWRHVLKNALLPVVTVAGYEFGRLMGGTVLIETIFNVPGMGQLLIGGINHRDFPMVQGIVVVITFLVLIINLVVDMIYGMLNPRIRYT</sequence>
<dbReference type="InterPro" id="IPR045621">
    <property type="entry name" value="BPD_transp_1_N"/>
</dbReference>
<dbReference type="Gene3D" id="1.10.3720.10">
    <property type="entry name" value="MetI-like"/>
    <property type="match status" value="1"/>
</dbReference>
<dbReference type="AlphaFoldDB" id="A0A382GXD8"/>
<dbReference type="GO" id="GO:0071916">
    <property type="term" value="F:dipeptide transmembrane transporter activity"/>
    <property type="evidence" value="ECO:0007669"/>
    <property type="project" value="TreeGrafter"/>
</dbReference>
<evidence type="ECO:0000256" key="7">
    <source>
        <dbReference type="SAM" id="Phobius"/>
    </source>
</evidence>
<feature type="transmembrane region" description="Helical" evidence="7">
    <location>
        <begin position="291"/>
        <end position="313"/>
    </location>
</feature>
<feature type="transmembrane region" description="Helical" evidence="7">
    <location>
        <begin position="140"/>
        <end position="164"/>
    </location>
</feature>
<protein>
    <recommendedName>
        <fullName evidence="8">ABC transmembrane type-1 domain-containing protein</fullName>
    </recommendedName>
</protein>
<feature type="transmembrane region" description="Helical" evidence="7">
    <location>
        <begin position="184"/>
        <end position="202"/>
    </location>
</feature>
<name>A0A382GXD8_9ZZZZ</name>
<dbReference type="Pfam" id="PF00528">
    <property type="entry name" value="BPD_transp_1"/>
    <property type="match status" value="1"/>
</dbReference>
<dbReference type="CDD" id="cd06261">
    <property type="entry name" value="TM_PBP2"/>
    <property type="match status" value="1"/>
</dbReference>
<feature type="transmembrane region" description="Helical" evidence="7">
    <location>
        <begin position="107"/>
        <end position="128"/>
    </location>
</feature>
<proteinExistence type="predicted"/>
<dbReference type="PANTHER" id="PTHR43163:SF6">
    <property type="entry name" value="DIPEPTIDE TRANSPORT SYSTEM PERMEASE PROTEIN DPPB-RELATED"/>
    <property type="match status" value="1"/>
</dbReference>
<evidence type="ECO:0000313" key="9">
    <source>
        <dbReference type="EMBL" id="SVB79756.1"/>
    </source>
</evidence>
<dbReference type="SUPFAM" id="SSF161098">
    <property type="entry name" value="MetI-like"/>
    <property type="match status" value="1"/>
</dbReference>
<keyword evidence="6 7" id="KW-0472">Membrane</keyword>
<evidence type="ECO:0000256" key="2">
    <source>
        <dbReference type="ARBA" id="ARBA00022448"/>
    </source>
</evidence>
<evidence type="ECO:0000256" key="3">
    <source>
        <dbReference type="ARBA" id="ARBA00022475"/>
    </source>
</evidence>
<evidence type="ECO:0000256" key="5">
    <source>
        <dbReference type="ARBA" id="ARBA00022989"/>
    </source>
</evidence>
<keyword evidence="3" id="KW-1003">Cell membrane</keyword>
<gene>
    <name evidence="9" type="ORF">METZ01_LOCUS232610</name>
</gene>
<dbReference type="EMBL" id="UINC01057994">
    <property type="protein sequence ID" value="SVB79756.1"/>
    <property type="molecule type" value="Genomic_DNA"/>
</dbReference>
<dbReference type="PANTHER" id="PTHR43163">
    <property type="entry name" value="DIPEPTIDE TRANSPORT SYSTEM PERMEASE PROTEIN DPPB-RELATED"/>
    <property type="match status" value="1"/>
</dbReference>
<feature type="transmembrane region" description="Helical" evidence="7">
    <location>
        <begin position="9"/>
        <end position="30"/>
    </location>
</feature>
<dbReference type="InterPro" id="IPR000515">
    <property type="entry name" value="MetI-like"/>
</dbReference>
<comment type="subcellular location">
    <subcellularLocation>
        <location evidence="1">Cell membrane</location>
        <topology evidence="1">Multi-pass membrane protein</topology>
    </subcellularLocation>
</comment>
<evidence type="ECO:0000256" key="6">
    <source>
        <dbReference type="ARBA" id="ARBA00023136"/>
    </source>
</evidence>